<evidence type="ECO:0000256" key="3">
    <source>
        <dbReference type="ARBA" id="ARBA00022448"/>
    </source>
</evidence>
<comment type="caution">
    <text evidence="9">The sequence shown here is derived from an EMBL/GenBank/DDBJ whole genome shotgun (WGS) entry which is preliminary data.</text>
</comment>
<evidence type="ECO:0000256" key="2">
    <source>
        <dbReference type="ARBA" id="ARBA00007613"/>
    </source>
</evidence>
<dbReference type="Pfam" id="PF02321">
    <property type="entry name" value="OEP"/>
    <property type="match status" value="2"/>
</dbReference>
<evidence type="ECO:0000256" key="1">
    <source>
        <dbReference type="ARBA" id="ARBA00004442"/>
    </source>
</evidence>
<keyword evidence="4" id="KW-1134">Transmembrane beta strand</keyword>
<keyword evidence="8" id="KW-0732">Signal</keyword>
<proteinExistence type="inferred from homology"/>
<evidence type="ECO:0000256" key="4">
    <source>
        <dbReference type="ARBA" id="ARBA00022452"/>
    </source>
</evidence>
<gene>
    <name evidence="9" type="ORF">JIV24_16150</name>
</gene>
<keyword evidence="5" id="KW-0812">Transmembrane</keyword>
<dbReference type="InterPro" id="IPR003423">
    <property type="entry name" value="OMP_efflux"/>
</dbReference>
<sequence length="454" mass="50535">MRHYILIVLGLLIGSNVSAQQQISLSESRQMALDYNKSLKSAKLRHHEAEAQQKEARTAYLPKISGTASATYLPSMDDIAIPGFELPVMDGAGNETGNTVGFPGMSIGTEKLQYYNGQLAAQVPIYLGGQVRYANQMADKGVEMAGQAYQLQSDEVVYNTDNAYWQLVAFKEQLKVAYKYFEMLDSLEQQMKDMYELGLTPKSEQLIVTVQKNEAQLNLMKAENAYKIMKMNLCQIVGLDLNTDIEVADSLVAEPDLIVMSNSVEQALYNRNELKLLDGQLSISELEKKSVMSAYKPQLGAQVSYGYMEIPDLVDGQSLTQASAQLSIPLVHWREKKHKKDAARLRIEQARLQLDESKEFVQLEVQQYIIQVNEAYESIILADKSRDEAIESLEEVQASFDAGLNTTTDVLNAQASWLSANASFLNALASYEVAKSAYYKGIGQLNLVLADSNQ</sequence>
<dbReference type="RefSeq" id="WP_200466102.1">
    <property type="nucleotide sequence ID" value="NZ_JAENRR010000044.1"/>
</dbReference>
<keyword evidence="6" id="KW-0472">Membrane</keyword>
<comment type="similarity">
    <text evidence="2">Belongs to the outer membrane factor (OMF) (TC 1.B.17) family.</text>
</comment>
<name>A0ABS1HMN2_9BACT</name>
<dbReference type="InterPro" id="IPR051906">
    <property type="entry name" value="TolC-like"/>
</dbReference>
<dbReference type="PANTHER" id="PTHR30026">
    <property type="entry name" value="OUTER MEMBRANE PROTEIN TOLC"/>
    <property type="match status" value="1"/>
</dbReference>
<dbReference type="Gene3D" id="1.20.1600.10">
    <property type="entry name" value="Outer membrane efflux proteins (OEP)"/>
    <property type="match status" value="1"/>
</dbReference>
<evidence type="ECO:0000256" key="8">
    <source>
        <dbReference type="SAM" id="SignalP"/>
    </source>
</evidence>
<evidence type="ECO:0000256" key="7">
    <source>
        <dbReference type="ARBA" id="ARBA00023237"/>
    </source>
</evidence>
<feature type="chain" id="PRO_5045166160" evidence="8">
    <location>
        <begin position="20"/>
        <end position="454"/>
    </location>
</feature>
<keyword evidence="7" id="KW-0998">Cell outer membrane</keyword>
<dbReference type="SUPFAM" id="SSF56954">
    <property type="entry name" value="Outer membrane efflux proteins (OEP)"/>
    <property type="match status" value="1"/>
</dbReference>
<evidence type="ECO:0000313" key="10">
    <source>
        <dbReference type="Proteomes" id="UP000605676"/>
    </source>
</evidence>
<organism evidence="9 10">
    <name type="scientific">Carboxylicivirga marina</name>
    <dbReference type="NCBI Taxonomy" id="2800988"/>
    <lineage>
        <taxon>Bacteria</taxon>
        <taxon>Pseudomonadati</taxon>
        <taxon>Bacteroidota</taxon>
        <taxon>Bacteroidia</taxon>
        <taxon>Marinilabiliales</taxon>
        <taxon>Marinilabiliaceae</taxon>
        <taxon>Carboxylicivirga</taxon>
    </lineage>
</organism>
<dbReference type="Proteomes" id="UP000605676">
    <property type="component" value="Unassembled WGS sequence"/>
</dbReference>
<comment type="subcellular location">
    <subcellularLocation>
        <location evidence="1">Cell outer membrane</location>
    </subcellularLocation>
</comment>
<dbReference type="PANTHER" id="PTHR30026:SF20">
    <property type="entry name" value="OUTER MEMBRANE PROTEIN TOLC"/>
    <property type="match status" value="1"/>
</dbReference>
<protein>
    <submittedName>
        <fullName evidence="9">TolC family protein</fullName>
    </submittedName>
</protein>
<reference evidence="9 10" key="1">
    <citation type="submission" date="2021-01" db="EMBL/GenBank/DDBJ databases">
        <title>Carboxyliciviraga sp.nov., isolated from coastal sediments.</title>
        <authorList>
            <person name="Lu D."/>
            <person name="Zhang T."/>
        </authorList>
    </citation>
    <scope>NUCLEOTIDE SEQUENCE [LARGE SCALE GENOMIC DNA]</scope>
    <source>
        <strain evidence="9 10">N1Y132</strain>
    </source>
</reference>
<keyword evidence="10" id="KW-1185">Reference proteome</keyword>
<feature type="signal peptide" evidence="8">
    <location>
        <begin position="1"/>
        <end position="19"/>
    </location>
</feature>
<keyword evidence="3" id="KW-0813">Transport</keyword>
<accession>A0ABS1HMN2</accession>
<evidence type="ECO:0000256" key="6">
    <source>
        <dbReference type="ARBA" id="ARBA00023136"/>
    </source>
</evidence>
<evidence type="ECO:0000313" key="9">
    <source>
        <dbReference type="EMBL" id="MBK3518881.1"/>
    </source>
</evidence>
<dbReference type="EMBL" id="JAENRR010000044">
    <property type="protein sequence ID" value="MBK3518881.1"/>
    <property type="molecule type" value="Genomic_DNA"/>
</dbReference>
<evidence type="ECO:0000256" key="5">
    <source>
        <dbReference type="ARBA" id="ARBA00022692"/>
    </source>
</evidence>